<dbReference type="InterPro" id="IPR000172">
    <property type="entry name" value="GMC_OxRdtase_N"/>
</dbReference>
<evidence type="ECO:0000256" key="4">
    <source>
        <dbReference type="ARBA" id="ARBA00022827"/>
    </source>
</evidence>
<sequence>MADYDFVIAGGGSSACVTAMRLVREFGYSVLVLERGPAKTSPIMAMPAGYMKFLAREDYMEMHKTVPQPQLGGRAPIVPVGKTLGGGSAVNAMVYMRGQAEDYDGWSATLGNGSEWSYEDMLPHFTGIEANNRLNDRYHGAEGALKVSDPGHISPTTEHFLLAAQALGHSFNPDFNGARQNGVGIMQHTYGQWGRYKARSDAKKAFLDPLEGDKRLTIITEARVDKVLVENGRAVGLTYQKNGAQHQVCAKREVLIAAGTYNSAKLLMLSGIGPADHLREHGIKVIADIPGVGQNLQDHHEVPVIATTKGRSGYFGQDKGWPMIRNGLQYVLFNSGPVTTTGIESCLFFDPDGGDRPTIQLYCAPIVYLDRDVSAAKPAWGVTFTSCLLRPKARGSVRLRSANPADLPLVDCNFFGDPDDLRLTVAALQTGRKLLQTEPFKSRIAAELLPGDEVMADPGAVERYCGQTVKTNYHPVGSLRMGAERDKSAVVGPDLKLRGIDGLRVIDCSIMPQIVSGNTNAPAMAIGSKAASLIGLAHAQ</sequence>
<gene>
    <name evidence="7" type="ORF">PSQ90_01390</name>
</gene>
<dbReference type="SUPFAM" id="SSF54373">
    <property type="entry name" value="FAD-linked reductases, C-terminal domain"/>
    <property type="match status" value="1"/>
</dbReference>
<keyword evidence="3 5" id="KW-0285">Flavoprotein</keyword>
<reference evidence="7 8" key="1">
    <citation type="submission" date="2023-02" db="EMBL/GenBank/DDBJ databases">
        <title>Devosia chondri sp. nov., isolated from the phycosphere of marine algae.</title>
        <authorList>
            <person name="Kim J.M."/>
            <person name="Lee J.K."/>
            <person name="Choi B.J."/>
            <person name="Bayburt H."/>
            <person name="Jeon C.O."/>
        </authorList>
    </citation>
    <scope>NUCLEOTIDE SEQUENCE [LARGE SCALE GENOMIC DNA]</scope>
    <source>
        <strain evidence="7 8">G2-5</strain>
    </source>
</reference>
<keyword evidence="4 5" id="KW-0274">FAD</keyword>
<dbReference type="EMBL" id="CP118247">
    <property type="protein sequence ID" value="WDR06140.1"/>
    <property type="molecule type" value="Genomic_DNA"/>
</dbReference>
<dbReference type="PIRSF" id="PIRSF000137">
    <property type="entry name" value="Alcohol_oxidase"/>
    <property type="match status" value="1"/>
</dbReference>
<dbReference type="Gene3D" id="3.50.50.60">
    <property type="entry name" value="FAD/NAD(P)-binding domain"/>
    <property type="match status" value="1"/>
</dbReference>
<feature type="domain" description="Glucose-methanol-choline oxidoreductase N-terminal" evidence="6">
    <location>
        <begin position="81"/>
        <end position="104"/>
    </location>
</feature>
<dbReference type="SUPFAM" id="SSF51905">
    <property type="entry name" value="FAD/NAD(P)-binding domain"/>
    <property type="match status" value="1"/>
</dbReference>
<dbReference type="Gene3D" id="3.30.560.10">
    <property type="entry name" value="Glucose Oxidase, domain 3"/>
    <property type="match status" value="1"/>
</dbReference>
<dbReference type="InterPro" id="IPR036188">
    <property type="entry name" value="FAD/NAD-bd_sf"/>
</dbReference>
<dbReference type="InterPro" id="IPR012132">
    <property type="entry name" value="GMC_OxRdtase"/>
</dbReference>
<evidence type="ECO:0000256" key="5">
    <source>
        <dbReference type="RuleBase" id="RU003968"/>
    </source>
</evidence>
<dbReference type="PANTHER" id="PTHR11552">
    <property type="entry name" value="GLUCOSE-METHANOL-CHOLINE GMC OXIDOREDUCTASE"/>
    <property type="match status" value="1"/>
</dbReference>
<evidence type="ECO:0000313" key="7">
    <source>
        <dbReference type="EMBL" id="WDR06140.1"/>
    </source>
</evidence>
<dbReference type="InterPro" id="IPR007867">
    <property type="entry name" value="GMC_OxRtase_C"/>
</dbReference>
<accession>A0ABY7YXN0</accession>
<evidence type="ECO:0000259" key="6">
    <source>
        <dbReference type="PROSITE" id="PS00623"/>
    </source>
</evidence>
<dbReference type="Proteomes" id="UP001222118">
    <property type="component" value="Chromosome"/>
</dbReference>
<proteinExistence type="inferred from homology"/>
<evidence type="ECO:0000256" key="1">
    <source>
        <dbReference type="ARBA" id="ARBA00001974"/>
    </source>
</evidence>
<dbReference type="PROSITE" id="PS00623">
    <property type="entry name" value="GMC_OXRED_1"/>
    <property type="match status" value="1"/>
</dbReference>
<evidence type="ECO:0000256" key="2">
    <source>
        <dbReference type="ARBA" id="ARBA00010790"/>
    </source>
</evidence>
<dbReference type="PANTHER" id="PTHR11552:SF147">
    <property type="entry name" value="CHOLINE DEHYDROGENASE, MITOCHONDRIAL"/>
    <property type="match status" value="1"/>
</dbReference>
<evidence type="ECO:0000256" key="3">
    <source>
        <dbReference type="ARBA" id="ARBA00022630"/>
    </source>
</evidence>
<evidence type="ECO:0000313" key="8">
    <source>
        <dbReference type="Proteomes" id="UP001222118"/>
    </source>
</evidence>
<protein>
    <submittedName>
        <fullName evidence="7">GMC family oxidoreductase</fullName>
    </submittedName>
</protein>
<comment type="cofactor">
    <cofactor evidence="1">
        <name>FAD</name>
        <dbReference type="ChEBI" id="CHEBI:57692"/>
    </cofactor>
</comment>
<dbReference type="RefSeq" id="WP_282211654.1">
    <property type="nucleotide sequence ID" value="NZ_CP118247.1"/>
</dbReference>
<name>A0ABY7YXN0_9HYPH</name>
<keyword evidence="8" id="KW-1185">Reference proteome</keyword>
<dbReference type="Pfam" id="PF00732">
    <property type="entry name" value="GMC_oxred_N"/>
    <property type="match status" value="1"/>
</dbReference>
<comment type="similarity">
    <text evidence="2 5">Belongs to the GMC oxidoreductase family.</text>
</comment>
<dbReference type="Pfam" id="PF05199">
    <property type="entry name" value="GMC_oxred_C"/>
    <property type="match status" value="1"/>
</dbReference>
<organism evidence="7 8">
    <name type="scientific">Devosia rhodophyticola</name>
    <dbReference type="NCBI Taxonomy" id="3026423"/>
    <lineage>
        <taxon>Bacteria</taxon>
        <taxon>Pseudomonadati</taxon>
        <taxon>Pseudomonadota</taxon>
        <taxon>Alphaproteobacteria</taxon>
        <taxon>Hyphomicrobiales</taxon>
        <taxon>Devosiaceae</taxon>
        <taxon>Devosia</taxon>
    </lineage>
</organism>